<keyword evidence="9" id="KW-1185">Reference proteome</keyword>
<dbReference type="PANTHER" id="PTHR18902:SF25">
    <property type="entry name" value="GRIP AND COILED-COIL DOMAIN-CONTAINING PROTEIN 2"/>
    <property type="match status" value="1"/>
</dbReference>
<reference evidence="8 9" key="1">
    <citation type="journal article" date="2019" name="Sci. Data">
        <title>Hybrid genome assembly and annotation of Danionella translucida.</title>
        <authorList>
            <person name="Kadobianskyi M."/>
            <person name="Schulze L."/>
            <person name="Schuelke M."/>
            <person name="Judkewitz B."/>
        </authorList>
    </citation>
    <scope>NUCLEOTIDE SEQUENCE [LARGE SCALE GENOMIC DNA]</scope>
    <source>
        <strain evidence="8 9">Bolton</strain>
    </source>
</reference>
<keyword evidence="2" id="KW-0963">Cytoplasm</keyword>
<comment type="caution">
    <text evidence="8">The sequence shown here is derived from an EMBL/GenBank/DDBJ whole genome shotgun (WGS) entry which is preliminary data.</text>
</comment>
<comment type="subcellular location">
    <subcellularLocation>
        <location evidence="1">Cytoplasm</location>
    </subcellularLocation>
</comment>
<feature type="coiled-coil region" evidence="5">
    <location>
        <begin position="1478"/>
        <end position="1523"/>
    </location>
</feature>
<keyword evidence="4 5" id="KW-0175">Coiled coil</keyword>
<feature type="region of interest" description="Disordered" evidence="6">
    <location>
        <begin position="539"/>
        <end position="558"/>
    </location>
</feature>
<dbReference type="InterPro" id="IPR032023">
    <property type="entry name" value="GCC2_Rab_bind"/>
</dbReference>
<feature type="coiled-coil region" evidence="5">
    <location>
        <begin position="201"/>
        <end position="438"/>
    </location>
</feature>
<dbReference type="FunFam" id="1.10.220.60:FF:000003">
    <property type="entry name" value="GRIP and coiled-coil domain-containing protein 2"/>
    <property type="match status" value="1"/>
</dbReference>
<dbReference type="Pfam" id="PF01465">
    <property type="entry name" value="GRIP"/>
    <property type="match status" value="1"/>
</dbReference>
<feature type="region of interest" description="Disordered" evidence="6">
    <location>
        <begin position="1547"/>
        <end position="1593"/>
    </location>
</feature>
<feature type="coiled-coil region" evidence="5">
    <location>
        <begin position="1403"/>
        <end position="1437"/>
    </location>
</feature>
<evidence type="ECO:0000259" key="7">
    <source>
        <dbReference type="PROSITE" id="PS50913"/>
    </source>
</evidence>
<feature type="coiled-coil region" evidence="5">
    <location>
        <begin position="97"/>
        <end position="124"/>
    </location>
</feature>
<sequence length="1747" mass="200794">MMEDSPAVAQSSGRSKLDSLSREDLIVFAKKQVLATQKFRSRCTDLEKELQGLKDVPSSESTLIQVSEGFSALGEVFLAARTHPHIRHCAAEVSERMEGVLLEKAEAQQSLARLQKQHQELLGLTQVVSLWYCEGILSGCSWGFSWATLGNFGYSEGFSRKVELWLRSAPHTLVWVELHYGYCWKRATKPQAPQFDFVFNLQETERKLAEAEGRSAALQEELYQRHEEKSELQTKLAEHKESIADYKSQLSRAQEELEVTKKNWISSEETLKDENQRWVLCIKDLREELEESKDKWIRAEEALKDELEETRQSCLSFEEALAEEQQRRSSSVESLQEDLEKLMRENQGYEEEIRFLEDQLVALQDELAMKDGVLQELQEEDEEPRKQPNMMMMMIEQEELQLLRNLKLELETEIHTIREEFSLEREELEFKIHELQTHRDQETDMEPTGGKRGERHWSQSGNQHLNTIIGVHEEEPVEESCREDQQMSVVFTDERDGDTRQEEPAEESSREEPQNPEQSWCEEMECTANMTDQTVCREESCKKDEQEPDEQEVREDQKITVPGGEELLEGEAANCLKEIRALTVRTTASMLDLQELLKSLLQEQRIEKEEPCTSHEDLMRRSEEILRNLWHQETLQTAALQAQLKHARDIRLLRSELGCVSEERNSLQEQLFNVQKHISEFLLQNTTEPSEESTGEPLGDQGVCDMVSRFCCRVKELKAMEGELLLHAEKLLQEKVILKDHLEEVLSDSEVVRRNLNVAQELNLKLSEENLQLQERVSKLTHRLENIEDKRKDDVQEDEPNRACRVLEECKHGEDEEMAAPVGEEAKERDEEQVPENNAGGKEEEILKSLADRDALISQLREEIHHLKVLRFCFILERSSRSAPVEGLCQHFGDSSCKDLVFLFAFKGNQYSSVTGGRVEDTRASSEEMEKLKNESREKDERMNKIKAVAVKAKKELDSSRKQVRGRISVECASWCVTEGVSLSLNQISVLKADVDQLRAERDRLSSSVKDIIHGAEAYKSLMEDYDRQVEQLDQEHEKLQQMEKLNQDLATQLQQREDLAPRLQALQSSVHLLESNVVELQKLNSRLECELASERILREQKSQEQQCASREVQELRTQLCSNTHALQEALQELEQLRKAAHQSSVLSVELSQLDQLLQDQSERIHDREQQLEERDALLQAAREREQRLSQEIDDLQLWDLELVLPAAGSDEDHFLLLIRASSPQSRVRPKLSVSMCVESESVKLLQDQAEERAMRMKTLLLKSKKELADAKQREASQESTLTSLRAELELQQQHLEHHKTVCIFCRTSPGSTGRDGLYQLEKVLCSDLHRQVSSLKDELNKSSSSHQMSLRTLQQELHTAQGDLASSRSEFESYKVRVHNVLKQQKNKSSSWIDPDANRQEREQLECLLEQLRGRLQETEQNLQSSTMELEQLQHTHSTLLERHTSTLQESVSREAQLRERLLTLQAEHSHCSSHLSAQLEVQRSSSREQIRLLQEQHCRALEQLQLQTSSLETQLLLQRENSGNNPNSADHLKLSQCLSPMFLPSGLGTNRRSVSDRKCAEEEELQSSPREEGEGMEMIESEPTASTSKHPLPSLEELLNTHELLGACQSDRSGSENQEDLSLKLSTASKSLEHLSSLLRESEASNAILMEQTTLLKSEVRRLERNDQRKELDSNLEYLKNVVLQFVLLRPGSERQALLPVLHRLLQLSPEERSRLAAAAQGEELSSAARGSGWSSYLHSWSGIR</sequence>
<evidence type="ECO:0000256" key="6">
    <source>
        <dbReference type="SAM" id="MobiDB-lite"/>
    </source>
</evidence>
<evidence type="ECO:0000256" key="4">
    <source>
        <dbReference type="ARBA" id="ARBA00023054"/>
    </source>
</evidence>
<evidence type="ECO:0000313" key="8">
    <source>
        <dbReference type="EMBL" id="TRY91698.1"/>
    </source>
</evidence>
<evidence type="ECO:0000256" key="3">
    <source>
        <dbReference type="ARBA" id="ARBA00022553"/>
    </source>
</evidence>
<feature type="domain" description="GRIP" evidence="7">
    <location>
        <begin position="1671"/>
        <end position="1721"/>
    </location>
</feature>
<feature type="compositionally biased region" description="Basic and acidic residues" evidence="6">
    <location>
        <begin position="492"/>
        <end position="513"/>
    </location>
</feature>
<dbReference type="STRING" id="623744.A0A553QPR2"/>
<feature type="region of interest" description="Disordered" evidence="6">
    <location>
        <begin position="920"/>
        <end position="940"/>
    </location>
</feature>
<feature type="compositionally biased region" description="Basic and acidic residues" evidence="6">
    <location>
        <begin position="475"/>
        <end position="485"/>
    </location>
</feature>
<accession>A0A553QPR2</accession>
<dbReference type="InterPro" id="IPR000237">
    <property type="entry name" value="GRIP_dom"/>
</dbReference>
<feature type="coiled-coil region" evidence="5">
    <location>
        <begin position="756"/>
        <end position="797"/>
    </location>
</feature>
<evidence type="ECO:0000313" key="9">
    <source>
        <dbReference type="Proteomes" id="UP000316079"/>
    </source>
</evidence>
<dbReference type="GO" id="GO:0034499">
    <property type="term" value="P:late endosome to Golgi transport"/>
    <property type="evidence" value="ECO:0007669"/>
    <property type="project" value="TreeGrafter"/>
</dbReference>
<dbReference type="Pfam" id="PF16704">
    <property type="entry name" value="Rab_bind"/>
    <property type="match status" value="1"/>
</dbReference>
<feature type="region of interest" description="Disordered" evidence="6">
    <location>
        <begin position="438"/>
        <end position="459"/>
    </location>
</feature>
<evidence type="ECO:0000256" key="2">
    <source>
        <dbReference type="ARBA" id="ARBA00022490"/>
    </source>
</evidence>
<dbReference type="GO" id="GO:0005794">
    <property type="term" value="C:Golgi apparatus"/>
    <property type="evidence" value="ECO:0007669"/>
    <property type="project" value="TreeGrafter"/>
</dbReference>
<dbReference type="EMBL" id="SRMA01025726">
    <property type="protein sequence ID" value="TRY91698.1"/>
    <property type="molecule type" value="Genomic_DNA"/>
</dbReference>
<dbReference type="InterPro" id="IPR051841">
    <property type="entry name" value="MT-Golgi_org_protein"/>
</dbReference>
<gene>
    <name evidence="8" type="ORF">DNTS_003340</name>
</gene>
<feature type="region of interest" description="Disordered" evidence="6">
    <location>
        <begin position="475"/>
        <end position="519"/>
    </location>
</feature>
<organism evidence="8 9">
    <name type="scientific">Danionella cerebrum</name>
    <dbReference type="NCBI Taxonomy" id="2873325"/>
    <lineage>
        <taxon>Eukaryota</taxon>
        <taxon>Metazoa</taxon>
        <taxon>Chordata</taxon>
        <taxon>Craniata</taxon>
        <taxon>Vertebrata</taxon>
        <taxon>Euteleostomi</taxon>
        <taxon>Actinopterygii</taxon>
        <taxon>Neopterygii</taxon>
        <taxon>Teleostei</taxon>
        <taxon>Ostariophysi</taxon>
        <taxon>Cypriniformes</taxon>
        <taxon>Danionidae</taxon>
        <taxon>Danioninae</taxon>
        <taxon>Danionella</taxon>
    </lineage>
</organism>
<dbReference type="OrthoDB" id="1926336at2759"/>
<keyword evidence="3" id="KW-0597">Phosphoprotein</keyword>
<dbReference type="PROSITE" id="PS50913">
    <property type="entry name" value="GRIP"/>
    <property type="match status" value="1"/>
</dbReference>
<evidence type="ECO:0000256" key="1">
    <source>
        <dbReference type="ARBA" id="ARBA00004496"/>
    </source>
</evidence>
<name>A0A553QPR2_9TELE</name>
<dbReference type="Proteomes" id="UP000316079">
    <property type="component" value="Unassembled WGS sequence"/>
</dbReference>
<feature type="coiled-coil region" evidence="5">
    <location>
        <begin position="988"/>
        <end position="1192"/>
    </location>
</feature>
<feature type="region of interest" description="Disordered" evidence="6">
    <location>
        <begin position="814"/>
        <end position="845"/>
    </location>
</feature>
<proteinExistence type="predicted"/>
<protein>
    <recommendedName>
        <fullName evidence="7">GRIP domain-containing protein</fullName>
    </recommendedName>
</protein>
<dbReference type="SMART" id="SM00755">
    <property type="entry name" value="Grip"/>
    <property type="match status" value="1"/>
</dbReference>
<evidence type="ECO:0000256" key="5">
    <source>
        <dbReference type="SAM" id="Coils"/>
    </source>
</evidence>
<dbReference type="PANTHER" id="PTHR18902">
    <property type="entry name" value="NUCLEAR MITOTIC APPARATUS PROTEIN 1-RELATED"/>
    <property type="match status" value="1"/>
</dbReference>